<dbReference type="GO" id="GO:0009337">
    <property type="term" value="C:sulfite reductase complex (NADPH)"/>
    <property type="evidence" value="ECO:0007669"/>
    <property type="project" value="TreeGrafter"/>
</dbReference>
<dbReference type="InterPro" id="IPR045169">
    <property type="entry name" value="NO2/SO3_Rdtase_4Fe4S_prot"/>
</dbReference>
<dbReference type="InterPro" id="IPR006067">
    <property type="entry name" value="NO2/SO3_Rdtase_4Fe4S_dom"/>
</dbReference>
<sequence>MVAQPPVKPQKLDKINLLKQNSEALREPVRSQMQTEEISISHDAYQILKFHGSYMQDDRSLRKKGKEKAYSFMLRLKMPAGVCSPELYTLLDDLSREYGHGHLRLTTRQTFQLHGVAKHNLKTVIKSIMQVGSSTVGGCGDVNRNIMCTPAPIVNRPEYVYARQYTKILAELLRPLSSAFTELWLDGEKAATVEWRDDVDDALKGADVDQEMVKDNGRGIVLNHPVEPLYGDIYMPRKFKIGVTVPGDNSIDMYTNDIGLVAIVDSNGELEGFNVAVGGGMGRTHGKDTTFARAADDMGFVPKEDILEHCKHGADAFLVIWCASTLPR</sequence>
<evidence type="ECO:0000259" key="10">
    <source>
        <dbReference type="Pfam" id="PF03460"/>
    </source>
</evidence>
<dbReference type="GO" id="GO:0020037">
    <property type="term" value="F:heme binding"/>
    <property type="evidence" value="ECO:0007669"/>
    <property type="project" value="InterPro"/>
</dbReference>
<dbReference type="PANTHER" id="PTHR11493:SF47">
    <property type="entry name" value="SULFITE REDUCTASE [NADPH] SUBUNIT BETA"/>
    <property type="match status" value="1"/>
</dbReference>
<dbReference type="GO" id="GO:0016002">
    <property type="term" value="F:sulfite reductase activity"/>
    <property type="evidence" value="ECO:0007669"/>
    <property type="project" value="TreeGrafter"/>
</dbReference>
<evidence type="ECO:0000256" key="5">
    <source>
        <dbReference type="ARBA" id="ARBA00022723"/>
    </source>
</evidence>
<keyword evidence="8" id="KW-0411">Iron-sulfur</keyword>
<dbReference type="STRING" id="2880.D7FYK3"/>
<keyword evidence="7" id="KW-0408">Iron</keyword>
<comment type="cofactor">
    <cofactor evidence="1">
        <name>siroheme</name>
        <dbReference type="ChEBI" id="CHEBI:60052"/>
    </cofactor>
</comment>
<comment type="cofactor">
    <cofactor evidence="2">
        <name>[4Fe-4S] cluster</name>
        <dbReference type="ChEBI" id="CHEBI:49883"/>
    </cofactor>
</comment>
<proteinExistence type="inferred from homology"/>
<dbReference type="InterPro" id="IPR036136">
    <property type="entry name" value="Nit/Sulf_reduc_fer-like_dom_sf"/>
</dbReference>
<evidence type="ECO:0000256" key="6">
    <source>
        <dbReference type="ARBA" id="ARBA00023002"/>
    </source>
</evidence>
<dbReference type="InParanoid" id="D7FYK3"/>
<accession>D7FYK3</accession>
<dbReference type="PANTHER" id="PTHR11493">
    <property type="entry name" value="SULFITE REDUCTASE [NADPH] SUBUNIT BETA-RELATED"/>
    <property type="match status" value="1"/>
</dbReference>
<dbReference type="SUPFAM" id="SSF55124">
    <property type="entry name" value="Nitrite/Sulfite reductase N-terminal domain-like"/>
    <property type="match status" value="1"/>
</dbReference>
<dbReference type="EMBL" id="FN648538">
    <property type="protein sequence ID" value="CBJ32545.1"/>
    <property type="molecule type" value="Genomic_DNA"/>
</dbReference>
<dbReference type="InterPro" id="IPR005117">
    <property type="entry name" value="NiRdtase/SiRdtase_haem-b_fer"/>
</dbReference>
<evidence type="ECO:0000259" key="9">
    <source>
        <dbReference type="Pfam" id="PF01077"/>
    </source>
</evidence>
<evidence type="ECO:0000256" key="8">
    <source>
        <dbReference type="ARBA" id="ARBA00023014"/>
    </source>
</evidence>
<comment type="similarity">
    <text evidence="3">Belongs to the nitrite and sulfite reductase 4Fe-4S domain family.</text>
</comment>
<dbReference type="OrthoDB" id="1688044at2759"/>
<dbReference type="Pfam" id="PF01077">
    <property type="entry name" value="NIR_SIR"/>
    <property type="match status" value="1"/>
</dbReference>
<evidence type="ECO:0000256" key="4">
    <source>
        <dbReference type="ARBA" id="ARBA00022485"/>
    </source>
</evidence>
<dbReference type="GO" id="GO:0046872">
    <property type="term" value="F:metal ion binding"/>
    <property type="evidence" value="ECO:0007669"/>
    <property type="project" value="UniProtKB-KW"/>
</dbReference>
<evidence type="ECO:0000256" key="2">
    <source>
        <dbReference type="ARBA" id="ARBA00001966"/>
    </source>
</evidence>
<dbReference type="eggNOG" id="KOG0560">
    <property type="taxonomic scope" value="Eukaryota"/>
</dbReference>
<reference evidence="11 12" key="1">
    <citation type="journal article" date="2010" name="Nature">
        <title>The Ectocarpus genome and the independent evolution of multicellularity in brown algae.</title>
        <authorList>
            <person name="Cock J.M."/>
            <person name="Sterck L."/>
            <person name="Rouze P."/>
            <person name="Scornet D."/>
            <person name="Allen A.E."/>
            <person name="Amoutzias G."/>
            <person name="Anthouard V."/>
            <person name="Artiguenave F."/>
            <person name="Aury J.M."/>
            <person name="Badger J.H."/>
            <person name="Beszteri B."/>
            <person name="Billiau K."/>
            <person name="Bonnet E."/>
            <person name="Bothwell J.H."/>
            <person name="Bowler C."/>
            <person name="Boyen C."/>
            <person name="Brownlee C."/>
            <person name="Carrano C.J."/>
            <person name="Charrier B."/>
            <person name="Cho G.Y."/>
            <person name="Coelho S.M."/>
            <person name="Collen J."/>
            <person name="Corre E."/>
            <person name="Da Silva C."/>
            <person name="Delage L."/>
            <person name="Delaroque N."/>
            <person name="Dittami S.M."/>
            <person name="Doulbeau S."/>
            <person name="Elias M."/>
            <person name="Farnham G."/>
            <person name="Gachon C.M."/>
            <person name="Gschloessl B."/>
            <person name="Heesch S."/>
            <person name="Jabbari K."/>
            <person name="Jubin C."/>
            <person name="Kawai H."/>
            <person name="Kimura K."/>
            <person name="Kloareg B."/>
            <person name="Kupper F.C."/>
            <person name="Lang D."/>
            <person name="Le Bail A."/>
            <person name="Leblanc C."/>
            <person name="Lerouge P."/>
            <person name="Lohr M."/>
            <person name="Lopez P.J."/>
            <person name="Martens C."/>
            <person name="Maumus F."/>
            <person name="Michel G."/>
            <person name="Miranda-Saavedra D."/>
            <person name="Morales J."/>
            <person name="Moreau H."/>
            <person name="Motomura T."/>
            <person name="Nagasato C."/>
            <person name="Napoli C.A."/>
            <person name="Nelson D.R."/>
            <person name="Nyvall-Collen P."/>
            <person name="Peters A.F."/>
            <person name="Pommier C."/>
            <person name="Potin P."/>
            <person name="Poulain J."/>
            <person name="Quesneville H."/>
            <person name="Read B."/>
            <person name="Rensing S.A."/>
            <person name="Ritter A."/>
            <person name="Rousvoal S."/>
            <person name="Samanta M."/>
            <person name="Samson G."/>
            <person name="Schroeder D.C."/>
            <person name="Segurens B."/>
            <person name="Strittmatter M."/>
            <person name="Tonon T."/>
            <person name="Tregear J.W."/>
            <person name="Valentin K."/>
            <person name="von Dassow P."/>
            <person name="Yamagishi T."/>
            <person name="Van de Peer Y."/>
            <person name="Wincker P."/>
        </authorList>
    </citation>
    <scope>NUCLEOTIDE SEQUENCE [LARGE SCALE GENOMIC DNA]</scope>
    <source>
        <strain evidence="12">Ec32 / CCAP1310/4</strain>
    </source>
</reference>
<evidence type="ECO:0000313" key="12">
    <source>
        <dbReference type="Proteomes" id="UP000002630"/>
    </source>
</evidence>
<protein>
    <submittedName>
        <fullName evidence="11">Uncharacterized protein</fullName>
    </submittedName>
</protein>
<dbReference type="OMA" id="ATIEYWN"/>
<dbReference type="GO" id="GO:0050311">
    <property type="term" value="F:sulfite reductase (ferredoxin) activity"/>
    <property type="evidence" value="ECO:0007669"/>
    <property type="project" value="TreeGrafter"/>
</dbReference>
<keyword evidence="6" id="KW-0560">Oxidoreductase</keyword>
<feature type="domain" description="Nitrite/Sulfite reductase ferredoxin-like" evidence="10">
    <location>
        <begin position="67"/>
        <end position="128"/>
    </location>
</feature>
<dbReference type="Gene3D" id="3.30.413.10">
    <property type="entry name" value="Sulfite Reductase Hemoprotein, domain 1"/>
    <property type="match status" value="1"/>
</dbReference>
<feature type="domain" description="Nitrite/sulphite reductase 4Fe-4S" evidence="9">
    <location>
        <begin position="224"/>
        <end position="317"/>
    </location>
</feature>
<evidence type="ECO:0000256" key="3">
    <source>
        <dbReference type="ARBA" id="ARBA00010429"/>
    </source>
</evidence>
<dbReference type="AlphaFoldDB" id="D7FYK3"/>
<dbReference type="GO" id="GO:0051539">
    <property type="term" value="F:4 iron, 4 sulfur cluster binding"/>
    <property type="evidence" value="ECO:0007669"/>
    <property type="project" value="UniProtKB-KW"/>
</dbReference>
<gene>
    <name evidence="11" type="ORF">Esi_0346_0014</name>
</gene>
<dbReference type="GO" id="GO:0000103">
    <property type="term" value="P:sulfate assimilation"/>
    <property type="evidence" value="ECO:0007669"/>
    <property type="project" value="TreeGrafter"/>
</dbReference>
<dbReference type="EMBL" id="FN649740">
    <property type="protein sequence ID" value="CBJ32545.1"/>
    <property type="molecule type" value="Genomic_DNA"/>
</dbReference>
<keyword evidence="5" id="KW-0479">Metal-binding</keyword>
<evidence type="ECO:0000256" key="7">
    <source>
        <dbReference type="ARBA" id="ARBA00023004"/>
    </source>
</evidence>
<evidence type="ECO:0000313" key="11">
    <source>
        <dbReference type="EMBL" id="CBJ32545.1"/>
    </source>
</evidence>
<name>D7FYK3_ECTSI</name>
<dbReference type="InterPro" id="IPR045854">
    <property type="entry name" value="NO2/SO3_Rdtase_4Fe4S_sf"/>
</dbReference>
<dbReference type="Pfam" id="PF03460">
    <property type="entry name" value="NIR_SIR_ferr"/>
    <property type="match status" value="1"/>
</dbReference>
<dbReference type="Proteomes" id="UP000002630">
    <property type="component" value="Linkage Group LG15"/>
</dbReference>
<dbReference type="SUPFAM" id="SSF56014">
    <property type="entry name" value="Nitrite and sulphite reductase 4Fe-4S domain-like"/>
    <property type="match status" value="1"/>
</dbReference>
<keyword evidence="4" id="KW-0004">4Fe-4S</keyword>
<organism evidence="11 12">
    <name type="scientific">Ectocarpus siliculosus</name>
    <name type="common">Brown alga</name>
    <name type="synonym">Conferva siliculosa</name>
    <dbReference type="NCBI Taxonomy" id="2880"/>
    <lineage>
        <taxon>Eukaryota</taxon>
        <taxon>Sar</taxon>
        <taxon>Stramenopiles</taxon>
        <taxon>Ochrophyta</taxon>
        <taxon>PX clade</taxon>
        <taxon>Phaeophyceae</taxon>
        <taxon>Ectocarpales</taxon>
        <taxon>Ectocarpaceae</taxon>
        <taxon>Ectocarpus</taxon>
    </lineage>
</organism>
<evidence type="ECO:0000256" key="1">
    <source>
        <dbReference type="ARBA" id="ARBA00001929"/>
    </source>
</evidence>
<keyword evidence="12" id="KW-1185">Reference proteome</keyword>